<dbReference type="InterPro" id="IPR036873">
    <property type="entry name" value="Rhodanese-like_dom_sf"/>
</dbReference>
<dbReference type="Pfam" id="PF00581">
    <property type="entry name" value="Rhodanese"/>
    <property type="match status" value="1"/>
</dbReference>
<dbReference type="PROSITE" id="PS50206">
    <property type="entry name" value="RHODANESE_3"/>
    <property type="match status" value="1"/>
</dbReference>
<dbReference type="InterPro" id="IPR017582">
    <property type="entry name" value="SelU"/>
</dbReference>
<evidence type="ECO:0000313" key="3">
    <source>
        <dbReference type="EMBL" id="OAK69099.1"/>
    </source>
</evidence>
<dbReference type="EMBL" id="LDJR01000054">
    <property type="protein sequence ID" value="OAK69099.1"/>
    <property type="molecule type" value="Genomic_DNA"/>
</dbReference>
<keyword evidence="4" id="KW-1185">Reference proteome</keyword>
<gene>
    <name evidence="3" type="ORF">ABB05_14100</name>
</gene>
<evidence type="ECO:0000313" key="4">
    <source>
        <dbReference type="Proteomes" id="UP000077881"/>
    </source>
</evidence>
<reference evidence="3 4" key="1">
    <citation type="submission" date="2015-05" db="EMBL/GenBank/DDBJ databases">
        <title>Comparison of genome.</title>
        <authorList>
            <person name="Zheng Z."/>
            <person name="Sun M."/>
        </authorList>
    </citation>
    <scope>NUCLEOTIDE SEQUENCE [LARGE SCALE GENOMIC DNA]</scope>
    <source>
        <strain evidence="3 4">G25-74</strain>
    </source>
</reference>
<dbReference type="NCBIfam" id="TIGR03167">
    <property type="entry name" value="tRNA_sel_U_synt"/>
    <property type="match status" value="1"/>
</dbReference>
<dbReference type="Proteomes" id="UP000077881">
    <property type="component" value="Unassembled WGS sequence"/>
</dbReference>
<feature type="domain" description="Rhodanese" evidence="2">
    <location>
        <begin position="15"/>
        <end position="131"/>
    </location>
</feature>
<dbReference type="Pfam" id="PF26341">
    <property type="entry name" value="AAA_SelU"/>
    <property type="match status" value="1"/>
</dbReference>
<dbReference type="InterPro" id="IPR027417">
    <property type="entry name" value="P-loop_NTPase"/>
</dbReference>
<organism evidence="3 4">
    <name type="scientific">Lederbergia galactosidilytica</name>
    <dbReference type="NCBI Taxonomy" id="217031"/>
    <lineage>
        <taxon>Bacteria</taxon>
        <taxon>Bacillati</taxon>
        <taxon>Bacillota</taxon>
        <taxon>Bacilli</taxon>
        <taxon>Bacillales</taxon>
        <taxon>Bacillaceae</taxon>
        <taxon>Lederbergia</taxon>
    </lineage>
</organism>
<dbReference type="PANTHER" id="PTHR30401:SF0">
    <property type="entry name" value="TRNA 2-SELENOURIDINE SYNTHASE"/>
    <property type="match status" value="1"/>
</dbReference>
<evidence type="ECO:0000259" key="2">
    <source>
        <dbReference type="PROSITE" id="PS50206"/>
    </source>
</evidence>
<proteinExistence type="predicted"/>
<dbReference type="RefSeq" id="WP_057984492.1">
    <property type="nucleotide sequence ID" value="NZ_JAGGKH010000005.1"/>
</dbReference>
<keyword evidence="1" id="KW-0711">Selenium</keyword>
<dbReference type="PANTHER" id="PTHR30401">
    <property type="entry name" value="TRNA 2-SELENOURIDINE SYNTHASE"/>
    <property type="match status" value="1"/>
</dbReference>
<dbReference type="SUPFAM" id="SSF52821">
    <property type="entry name" value="Rhodanese/Cell cycle control phosphatase"/>
    <property type="match status" value="1"/>
</dbReference>
<dbReference type="InterPro" id="IPR001763">
    <property type="entry name" value="Rhodanese-like_dom"/>
</dbReference>
<dbReference type="NCBIfam" id="NF008750">
    <property type="entry name" value="PRK11784.1-2"/>
    <property type="match status" value="1"/>
</dbReference>
<name>A0A177ZNT7_9BACI</name>
<dbReference type="STRING" id="217031.ABB05_14100"/>
<dbReference type="AlphaFoldDB" id="A0A177ZNT7"/>
<dbReference type="Gene3D" id="3.40.250.10">
    <property type="entry name" value="Rhodanese-like domain"/>
    <property type="match status" value="1"/>
</dbReference>
<dbReference type="Gene3D" id="3.40.50.300">
    <property type="entry name" value="P-loop containing nucleotide triphosphate hydrolases"/>
    <property type="match status" value="1"/>
</dbReference>
<dbReference type="SMART" id="SM00450">
    <property type="entry name" value="RHOD"/>
    <property type="match status" value="1"/>
</dbReference>
<sequence length="349" mass="40022">MHRNITIEELLNLAKQNKITMIDVRSPSEFQNATIPGSINIPFFTDEERAEVGTLYKQVSPEAAQERGLEIVSTKLPAFVQSFKKIEGEKAVFCWRGGMRSKTTATVLELMKIHVLRLEGGFRSYRKWIVDRLDTMDFAPHAYIIDGNTGTGKTAILQGLQQEGFPVIDLEKLANHRGSIFGGIGLEPHNQKVFDSLLVQRMEQLKNSSYVLFEGESRRVGKALLPPVIENLKDKGTHIFIKMPMEERIQTILDDYEPWEHQHECMEAFQRIKARIHTPIATEVEQALQNKDYSLVVQRLLEYYYDPRYQHAAEQYPEAQKIIITVQSIEEAKEKIKQIVSKKRIPQGG</sequence>
<protein>
    <submittedName>
        <fullName evidence="3">tRNA 2-selenouridine synthase</fullName>
    </submittedName>
</protein>
<comment type="caution">
    <text evidence="3">The sequence shown here is derived from an EMBL/GenBank/DDBJ whole genome shotgun (WGS) entry which is preliminary data.</text>
</comment>
<dbReference type="OrthoDB" id="9808735at2"/>
<dbReference type="SUPFAM" id="SSF52540">
    <property type="entry name" value="P-loop containing nucleoside triphosphate hydrolases"/>
    <property type="match status" value="1"/>
</dbReference>
<dbReference type="InterPro" id="IPR058840">
    <property type="entry name" value="AAA_SelU"/>
</dbReference>
<evidence type="ECO:0000256" key="1">
    <source>
        <dbReference type="ARBA" id="ARBA00023266"/>
    </source>
</evidence>
<dbReference type="PATRIC" id="fig|217031.6.peg.3034"/>
<accession>A0A177ZNT7</accession>
<dbReference type="GO" id="GO:0043828">
    <property type="term" value="F:tRNA 2-selenouridine synthase activity"/>
    <property type="evidence" value="ECO:0007669"/>
    <property type="project" value="InterPro"/>
</dbReference>
<dbReference type="GO" id="GO:0002098">
    <property type="term" value="P:tRNA wobble uridine modification"/>
    <property type="evidence" value="ECO:0007669"/>
    <property type="project" value="InterPro"/>
</dbReference>